<evidence type="ECO:0008006" key="3">
    <source>
        <dbReference type="Google" id="ProtNLM"/>
    </source>
</evidence>
<keyword evidence="2" id="KW-1185">Reference proteome</keyword>
<dbReference type="RefSeq" id="WP_094129922.1">
    <property type="nucleotide sequence ID" value="NZ_CP040788.1"/>
</dbReference>
<proteinExistence type="predicted"/>
<gene>
    <name evidence="1" type="ORF">B5P24_12140</name>
</gene>
<dbReference type="EMBL" id="MZMQ01000001">
    <property type="protein sequence ID" value="OQJ63687.1"/>
    <property type="molecule type" value="Genomic_DNA"/>
</dbReference>
<organism evidence="1 2">
    <name type="scientific">Clavibacter tessellarius</name>
    <dbReference type="NCBI Taxonomy" id="31965"/>
    <lineage>
        <taxon>Bacteria</taxon>
        <taxon>Bacillati</taxon>
        <taxon>Actinomycetota</taxon>
        <taxon>Actinomycetes</taxon>
        <taxon>Micrococcales</taxon>
        <taxon>Microbacteriaceae</taxon>
        <taxon>Clavibacter</taxon>
    </lineage>
</organism>
<reference evidence="1" key="1">
    <citation type="submission" date="2017-08" db="EMBL/GenBank/DDBJ databases">
        <title>Genomes of multiple Clavibacter strains from different subspecies.</title>
        <authorList>
            <person name="Yuan X.-K."/>
            <person name="Li X.-S."/>
            <person name="Nie J."/>
            <person name="De Boer S.H."/>
        </authorList>
    </citation>
    <scope>NUCLEOTIDE SEQUENCE [LARGE SCALE GENOMIC DNA]</scope>
    <source>
        <strain evidence="1">ATCC 33566</strain>
    </source>
</reference>
<sequence>MTSSKRRVHVIHPGTLPASVYAGLTASAPDVALSVSDLGAHREYVHAGLDARIPTPTMDSLTRHILAEDGDAVRRAELLVGWSFGGLVALALRREADLRVHVGLLDTVAPVVDVDGTRSLTRRWLADYLGARAGRPLALPAAVPGEDPLPPLHAAAVAAGAVAPDVTIGGFRALVRAYTGGLERNVRITGSSDVPDVTDATLVKPEVGLLPDTASNGWDAVAPDLPVVACPGDHYSMLTLGSASPAVLALIPHR</sequence>
<evidence type="ECO:0000313" key="2">
    <source>
        <dbReference type="Proteomes" id="UP000215316"/>
    </source>
</evidence>
<protein>
    <recommendedName>
        <fullName evidence="3">Thioesterase domain-containing protein</fullName>
    </recommendedName>
</protein>
<comment type="caution">
    <text evidence="1">The sequence shown here is derived from an EMBL/GenBank/DDBJ whole genome shotgun (WGS) entry which is preliminary data.</text>
</comment>
<dbReference type="Proteomes" id="UP000215316">
    <property type="component" value="Unassembled WGS sequence"/>
</dbReference>
<evidence type="ECO:0000313" key="1">
    <source>
        <dbReference type="EMBL" id="OQJ63687.1"/>
    </source>
</evidence>
<dbReference type="Gene3D" id="3.40.50.1820">
    <property type="entry name" value="alpha/beta hydrolase"/>
    <property type="match status" value="1"/>
</dbReference>
<accession>A0A225CA94</accession>
<dbReference type="SUPFAM" id="SSF53474">
    <property type="entry name" value="alpha/beta-Hydrolases"/>
    <property type="match status" value="1"/>
</dbReference>
<dbReference type="InterPro" id="IPR029058">
    <property type="entry name" value="AB_hydrolase_fold"/>
</dbReference>
<dbReference type="OrthoDB" id="2472181at2"/>
<dbReference type="AlphaFoldDB" id="A0A225CA94"/>
<name>A0A225CA94_9MICO</name>